<comment type="function">
    <text evidence="3">Required for formate dehydrogenase (FDH) activity. Acts as a sulfur carrier protein that transfers sulfur from IscS to the molybdenum cofactor prior to its insertion into FDH.</text>
</comment>
<name>A0AB38C9T8_9BURK</name>
<evidence type="ECO:0000313" key="4">
    <source>
        <dbReference type="EMBL" id="SFX78817.1"/>
    </source>
</evidence>
<dbReference type="GO" id="GO:0006777">
    <property type="term" value="P:Mo-molybdopterin cofactor biosynthetic process"/>
    <property type="evidence" value="ECO:0007669"/>
    <property type="project" value="UniProtKB-UniRule"/>
</dbReference>
<dbReference type="EMBL" id="FPKH01000003">
    <property type="protein sequence ID" value="SFX78817.1"/>
    <property type="molecule type" value="Genomic_DNA"/>
</dbReference>
<dbReference type="Proteomes" id="UP000182489">
    <property type="component" value="Unassembled WGS sequence"/>
</dbReference>
<evidence type="ECO:0000256" key="3">
    <source>
        <dbReference type="HAMAP-Rule" id="MF_00187"/>
    </source>
</evidence>
<dbReference type="InterPro" id="IPR016193">
    <property type="entry name" value="Cytidine_deaminase-like"/>
</dbReference>
<dbReference type="PANTHER" id="PTHR30592:SF1">
    <property type="entry name" value="SULFUR CARRIER PROTEIN FDHD"/>
    <property type="match status" value="1"/>
</dbReference>
<dbReference type="InterPro" id="IPR003786">
    <property type="entry name" value="FdhD"/>
</dbReference>
<feature type="active site" description="Cysteine persulfide intermediate" evidence="3">
    <location>
        <position position="142"/>
    </location>
</feature>
<dbReference type="GO" id="GO:0005737">
    <property type="term" value="C:cytoplasm"/>
    <property type="evidence" value="ECO:0007669"/>
    <property type="project" value="UniProtKB-SubCell"/>
</dbReference>
<dbReference type="SUPFAM" id="SSF53927">
    <property type="entry name" value="Cytidine deaminase-like"/>
    <property type="match status" value="1"/>
</dbReference>
<dbReference type="PIRSF" id="PIRSF015626">
    <property type="entry name" value="FdhD"/>
    <property type="match status" value="1"/>
</dbReference>
<dbReference type="Pfam" id="PF02634">
    <property type="entry name" value="FdhD-NarQ"/>
    <property type="match status" value="1"/>
</dbReference>
<comment type="similarity">
    <text evidence="3">Belongs to the FdhD family.</text>
</comment>
<organism evidence="4 5">
    <name type="scientific">Janthinobacterium lividum</name>
    <dbReference type="NCBI Taxonomy" id="29581"/>
    <lineage>
        <taxon>Bacteria</taxon>
        <taxon>Pseudomonadati</taxon>
        <taxon>Pseudomonadota</taxon>
        <taxon>Betaproteobacteria</taxon>
        <taxon>Burkholderiales</taxon>
        <taxon>Oxalobacteraceae</taxon>
        <taxon>Janthinobacterium</taxon>
    </lineage>
</organism>
<accession>A0AB38C9T8</accession>
<dbReference type="PANTHER" id="PTHR30592">
    <property type="entry name" value="FORMATE DEHYDROGENASE"/>
    <property type="match status" value="1"/>
</dbReference>
<dbReference type="HAMAP" id="MF_00187">
    <property type="entry name" value="FdhD"/>
    <property type="match status" value="1"/>
</dbReference>
<dbReference type="Gene3D" id="3.40.140.10">
    <property type="entry name" value="Cytidine Deaminase, domain 2"/>
    <property type="match status" value="1"/>
</dbReference>
<protein>
    <recommendedName>
        <fullName evidence="3">Sulfur carrier protein FdhD</fullName>
    </recommendedName>
</protein>
<evidence type="ECO:0000256" key="2">
    <source>
        <dbReference type="ARBA" id="ARBA00023150"/>
    </source>
</evidence>
<gene>
    <name evidence="3" type="primary">fdhD</name>
    <name evidence="4" type="ORF">SAMN03097694_3242</name>
</gene>
<comment type="caution">
    <text evidence="4">The sequence shown here is derived from an EMBL/GenBank/DDBJ whole genome shotgun (WGS) entry which is preliminary data.</text>
</comment>
<keyword evidence="1 3" id="KW-0963">Cytoplasm</keyword>
<keyword evidence="2 3" id="KW-0501">Molybdenum cofactor biosynthesis</keyword>
<dbReference type="GO" id="GO:0097163">
    <property type="term" value="F:sulfur carrier activity"/>
    <property type="evidence" value="ECO:0007669"/>
    <property type="project" value="UniProtKB-UniRule"/>
</dbReference>
<evidence type="ECO:0000313" key="5">
    <source>
        <dbReference type="Proteomes" id="UP000182489"/>
    </source>
</evidence>
<evidence type="ECO:0000256" key="1">
    <source>
        <dbReference type="ARBA" id="ARBA00022490"/>
    </source>
</evidence>
<comment type="subcellular location">
    <subcellularLocation>
        <location evidence="3">Cytoplasm</location>
    </subcellularLocation>
</comment>
<dbReference type="GO" id="GO:0016783">
    <property type="term" value="F:sulfurtransferase activity"/>
    <property type="evidence" value="ECO:0007669"/>
    <property type="project" value="InterPro"/>
</dbReference>
<reference evidence="4 5" key="1">
    <citation type="submission" date="2016-11" db="EMBL/GenBank/DDBJ databases">
        <authorList>
            <person name="Varghese N."/>
            <person name="Submissions S."/>
        </authorList>
    </citation>
    <scope>NUCLEOTIDE SEQUENCE [LARGE SCALE GENOMIC DNA]</scope>
    <source>
        <strain evidence="4 5">NFR18</strain>
    </source>
</reference>
<dbReference type="AlphaFoldDB" id="A0AB38C9T8"/>
<sequence>MARAGAAPCLAVLVYHGACESSPMVAMSEDTEIERAGFVERAIVRHQAGVATPAIDHVAEEIPVALVFNGISHVVMMATPRDLEAFAYGFALTEGVVASADAIFDCEVFLRPDSAEVALRIAQEDFVRLKDRRRQLTGRTGCGVCGIDSIDMLDLQPVALPPSLIRVDLPTALARASAGLREHQTLMRETGGVHAAAWCTPDGDIVHVFEDVGRHNGLDKLIGHLALHGIDMRRGFVFLSSRGSYELARKAARMRIPLLATISAPSSLAIAIATQAGMKLAGFCRQDAYVDYTPGVTL</sequence>
<comment type="caution">
    <text evidence="3">Lacks conserved residue(s) required for the propagation of feature annotation.</text>
</comment>
<dbReference type="Gene3D" id="3.10.20.10">
    <property type="match status" value="1"/>
</dbReference>
<proteinExistence type="inferred from homology"/>
<dbReference type="NCBIfam" id="TIGR00129">
    <property type="entry name" value="fdhD_narQ"/>
    <property type="match status" value="1"/>
</dbReference>